<keyword evidence="1" id="KW-0472">Membrane</keyword>
<evidence type="ECO:0000256" key="1">
    <source>
        <dbReference type="SAM" id="Phobius"/>
    </source>
</evidence>
<evidence type="ECO:0000313" key="2">
    <source>
        <dbReference type="EMBL" id="HGF33642.1"/>
    </source>
</evidence>
<name>A0A7C3V2J9_9BACT</name>
<proteinExistence type="predicted"/>
<feature type="transmembrane region" description="Helical" evidence="1">
    <location>
        <begin position="12"/>
        <end position="32"/>
    </location>
</feature>
<reference evidence="2" key="1">
    <citation type="journal article" date="2020" name="mSystems">
        <title>Genome- and Community-Level Interaction Insights into Carbon Utilization and Element Cycling Functions of Hydrothermarchaeota in Hydrothermal Sediment.</title>
        <authorList>
            <person name="Zhou Z."/>
            <person name="Liu Y."/>
            <person name="Xu W."/>
            <person name="Pan J."/>
            <person name="Luo Z.H."/>
            <person name="Li M."/>
        </authorList>
    </citation>
    <scope>NUCLEOTIDE SEQUENCE [LARGE SCALE GENOMIC DNA]</scope>
    <source>
        <strain evidence="2">SpSt-897</strain>
    </source>
</reference>
<dbReference type="EMBL" id="DTMF01000121">
    <property type="protein sequence ID" value="HGF33642.1"/>
    <property type="molecule type" value="Genomic_DNA"/>
</dbReference>
<feature type="transmembrane region" description="Helical" evidence="1">
    <location>
        <begin position="81"/>
        <end position="99"/>
    </location>
</feature>
<protein>
    <submittedName>
        <fullName evidence="2">Uncharacterized protein</fullName>
    </submittedName>
</protein>
<accession>A0A7C3V2J9</accession>
<feature type="transmembrane region" description="Helical" evidence="1">
    <location>
        <begin position="52"/>
        <end position="69"/>
    </location>
</feature>
<keyword evidence="1" id="KW-0812">Transmembrane</keyword>
<organism evidence="2">
    <name type="scientific">Desulfobacca acetoxidans</name>
    <dbReference type="NCBI Taxonomy" id="60893"/>
    <lineage>
        <taxon>Bacteria</taxon>
        <taxon>Pseudomonadati</taxon>
        <taxon>Thermodesulfobacteriota</taxon>
        <taxon>Desulfobaccia</taxon>
        <taxon>Desulfobaccales</taxon>
        <taxon>Desulfobaccaceae</taxon>
        <taxon>Desulfobacca</taxon>
    </lineage>
</organism>
<gene>
    <name evidence="2" type="ORF">ENW96_04520</name>
</gene>
<comment type="caution">
    <text evidence="2">The sequence shown here is derived from an EMBL/GenBank/DDBJ whole genome shotgun (WGS) entry which is preliminary data.</text>
</comment>
<feature type="transmembrane region" description="Helical" evidence="1">
    <location>
        <begin position="111"/>
        <end position="132"/>
    </location>
</feature>
<keyword evidence="1" id="KW-1133">Transmembrane helix</keyword>
<dbReference type="AlphaFoldDB" id="A0A7C3V2J9"/>
<sequence length="138" mass="14846">MASALSAKEMSLAFAAGALGGLVNSLVVWLFGLLGLNHLLGVALAPPLTPSFLYPRLVWGGLWGFLFLLPYPKLTYPSRGLIYSLAPTLVQLFIVFPLALKKGVAGIELGYLTPLLVLFFNAIWGLSAAAWLKWSRSA</sequence>